<name>A0A645GBL6_9ZZZZ</name>
<gene>
    <name evidence="1" type="ORF">SDC9_171428</name>
</gene>
<evidence type="ECO:0000313" key="1">
    <source>
        <dbReference type="EMBL" id="MPN24035.1"/>
    </source>
</evidence>
<dbReference type="AlphaFoldDB" id="A0A645GBL6"/>
<protein>
    <submittedName>
        <fullName evidence="1">Uncharacterized protein</fullName>
    </submittedName>
</protein>
<organism evidence="1">
    <name type="scientific">bioreactor metagenome</name>
    <dbReference type="NCBI Taxonomy" id="1076179"/>
    <lineage>
        <taxon>unclassified sequences</taxon>
        <taxon>metagenomes</taxon>
        <taxon>ecological metagenomes</taxon>
    </lineage>
</organism>
<accession>A0A645GBL6</accession>
<reference evidence="1" key="1">
    <citation type="submission" date="2019-08" db="EMBL/GenBank/DDBJ databases">
        <authorList>
            <person name="Kucharzyk K."/>
            <person name="Murdoch R.W."/>
            <person name="Higgins S."/>
            <person name="Loffler F."/>
        </authorList>
    </citation>
    <scope>NUCLEOTIDE SEQUENCE</scope>
</reference>
<comment type="caution">
    <text evidence="1">The sequence shown here is derived from an EMBL/GenBank/DDBJ whole genome shotgun (WGS) entry which is preliminary data.</text>
</comment>
<sequence length="175" mass="18461">MARVLGLGLQFNGLIERLQAVVESCQAGFHAQQPVFGRRGQVVSGGAGELITDHQAIGLTLVFLGQSFQGAGGGHVAAGLMAFLADGGVTLLLPCCARSGFLPCCGSRIQVFRVDGHPAGRQLGHDEVVALQFAAAFGADPQHGKRFLQRAIADDMEEQAIAAFFQQQSSAWNDR</sequence>
<proteinExistence type="predicted"/>
<dbReference type="EMBL" id="VSSQ01072726">
    <property type="protein sequence ID" value="MPN24035.1"/>
    <property type="molecule type" value="Genomic_DNA"/>
</dbReference>